<reference evidence="1 2" key="1">
    <citation type="journal article" date="2016" name="Nat. Commun.">
        <title>Thousands of microbial genomes shed light on interconnected biogeochemical processes in an aquifer system.</title>
        <authorList>
            <person name="Anantharaman K."/>
            <person name="Brown C.T."/>
            <person name="Hug L.A."/>
            <person name="Sharon I."/>
            <person name="Castelle C.J."/>
            <person name="Probst A.J."/>
            <person name="Thomas B.C."/>
            <person name="Singh A."/>
            <person name="Wilkins M.J."/>
            <person name="Karaoz U."/>
            <person name="Brodie E.L."/>
            <person name="Williams K.H."/>
            <person name="Hubbard S.S."/>
            <person name="Banfield J.F."/>
        </authorList>
    </citation>
    <scope>NUCLEOTIDE SEQUENCE [LARGE SCALE GENOMIC DNA]</scope>
</reference>
<comment type="caution">
    <text evidence="1">The sequence shown here is derived from an EMBL/GenBank/DDBJ whole genome shotgun (WGS) entry which is preliminary data.</text>
</comment>
<dbReference type="EMBL" id="MFKW01000068">
    <property type="protein sequence ID" value="OGG49753.1"/>
    <property type="molecule type" value="Genomic_DNA"/>
</dbReference>
<accession>A0A1F6CKI2</accession>
<evidence type="ECO:0000313" key="2">
    <source>
        <dbReference type="Proteomes" id="UP000176445"/>
    </source>
</evidence>
<dbReference type="Proteomes" id="UP000176445">
    <property type="component" value="Unassembled WGS sequence"/>
</dbReference>
<evidence type="ECO:0000313" key="1">
    <source>
        <dbReference type="EMBL" id="OGG49753.1"/>
    </source>
</evidence>
<proteinExistence type="predicted"/>
<dbReference type="AlphaFoldDB" id="A0A1F6CKI2"/>
<organism evidence="1 2">
    <name type="scientific">Candidatus Kaiserbacteria bacterium RIFCSPHIGHO2_01_FULL_54_36b</name>
    <dbReference type="NCBI Taxonomy" id="1798483"/>
    <lineage>
        <taxon>Bacteria</taxon>
        <taxon>Candidatus Kaiseribacteriota</taxon>
    </lineage>
</organism>
<sequence>MASNTKTITIPREEYRELKKIRSRFEQVLSLLDDFETEDVRLYKPSFLQKLKRAQRDLAAGKYRVRSRY</sequence>
<protein>
    <submittedName>
        <fullName evidence="1">Uncharacterized protein</fullName>
    </submittedName>
</protein>
<gene>
    <name evidence="1" type="ORF">A2704_06995</name>
</gene>
<name>A0A1F6CKI2_9BACT</name>